<dbReference type="GO" id="GO:0005737">
    <property type="term" value="C:cytoplasm"/>
    <property type="evidence" value="ECO:0007669"/>
    <property type="project" value="TreeGrafter"/>
</dbReference>
<dbReference type="GO" id="GO:0005634">
    <property type="term" value="C:nucleus"/>
    <property type="evidence" value="ECO:0007669"/>
    <property type="project" value="TreeGrafter"/>
</dbReference>
<evidence type="ECO:0000256" key="7">
    <source>
        <dbReference type="ARBA" id="ARBA00022777"/>
    </source>
</evidence>
<evidence type="ECO:0000256" key="10">
    <source>
        <dbReference type="ARBA" id="ARBA00047811"/>
    </source>
</evidence>
<dbReference type="CDD" id="cd07829">
    <property type="entry name" value="STKc_CDK_like"/>
    <property type="match status" value="1"/>
</dbReference>
<dbReference type="Gene3D" id="3.40.50.300">
    <property type="entry name" value="P-loop containing nucleotide triphosphate hydrolases"/>
    <property type="match status" value="1"/>
</dbReference>
<dbReference type="SUPFAM" id="SSF56112">
    <property type="entry name" value="Protein kinase-like (PK-like)"/>
    <property type="match status" value="1"/>
</dbReference>
<dbReference type="PANTHER" id="PTHR24056:SF254">
    <property type="entry name" value="CYCLIN-DEPENDENT KINASE 2"/>
    <property type="match status" value="1"/>
</dbReference>
<dbReference type="GO" id="GO:0000082">
    <property type="term" value="P:G1/S transition of mitotic cell cycle"/>
    <property type="evidence" value="ECO:0007669"/>
    <property type="project" value="TreeGrafter"/>
</dbReference>
<sequence length="644" mass="74563">ILSNSEKIGEGTYGVVYKATWGAKNMDIALKKIFLDKSEDGIPSTCLREVSILKELKHPNIVTLFDCVISENKLFMVFEYLDNDLKMVLDKLENRKMPLSYVKYSAFQLLNGLAYCHVRRIIHRDLKPQNILVSNKGIVKLADFGLARSFTIPQRNYTNEVVTLWYRPPEIILGEEYYSSGVDVWSLGCILVECFRGVALFQGDSEMDQLFKIFKLFGTPNNSIWPGVESLRDYQDQFPKWKPKKISEVYPDIQDTFEDLLSKMLSYKPQSRLLVNSALNHSFFRDLDAFLIMQKVEFFHHQYYNVSNSDDKDCKGIDEMRPCIFIHGPKGSGKSSIRKVVFEKMSPNETIILPTIPLFEFPDGSIFESSNDELSPRKNLKRCEAFIFIIDAQGDVDEALKLLSQEILEAYNINGEIYFEILIHKIDGINEEARMDTKRKIFQYIQDWMIEEEVDDIKINYHMTSIFDHSIFEAFSKIVQKLLRKIGSFESFLDMFNQGTNIEKSFIFDITSKVYIATDSAPVDMATYELCCDMIDVAIDVSTIYGKNKNDITFNEYSAAQFTLRTKQVLFMRPINKYLALLAIARTENCENESTINFNLKEFRNCVYDVLEIAKRKMSKKIETSTLSYLHLHIVIDLWSQKEG</sequence>
<evidence type="ECO:0000256" key="12">
    <source>
        <dbReference type="ARBA" id="ARBA00049117"/>
    </source>
</evidence>
<evidence type="ECO:0000256" key="13">
    <source>
        <dbReference type="PROSITE-ProRule" id="PRU10141"/>
    </source>
</evidence>
<keyword evidence="5" id="KW-0808">Transferase</keyword>
<reference evidence="16" key="1">
    <citation type="submission" date="2024-02" db="UniProtKB">
        <authorList>
            <consortium name="WormBaseParasite"/>
        </authorList>
    </citation>
    <scope>IDENTIFICATION</scope>
</reference>
<dbReference type="InterPro" id="IPR017441">
    <property type="entry name" value="Protein_kinase_ATP_BS"/>
</dbReference>
<accession>A0AAF5D038</accession>
<keyword evidence="6 13" id="KW-0547">Nucleotide-binding</keyword>
<evidence type="ECO:0000256" key="6">
    <source>
        <dbReference type="ARBA" id="ARBA00022741"/>
    </source>
</evidence>
<name>A0AAF5D038_STRER</name>
<proteinExistence type="inferred from homology"/>
<evidence type="ECO:0000256" key="3">
    <source>
        <dbReference type="ARBA" id="ARBA00012425"/>
    </source>
</evidence>
<dbReference type="GO" id="GO:0030332">
    <property type="term" value="F:cyclin binding"/>
    <property type="evidence" value="ECO:0007669"/>
    <property type="project" value="TreeGrafter"/>
</dbReference>
<dbReference type="PROSITE" id="PS00108">
    <property type="entry name" value="PROTEIN_KINASE_ST"/>
    <property type="match status" value="1"/>
</dbReference>
<dbReference type="Gene3D" id="3.30.200.20">
    <property type="entry name" value="Phosphorylase Kinase, domain 1"/>
    <property type="match status" value="1"/>
</dbReference>
<evidence type="ECO:0000256" key="2">
    <source>
        <dbReference type="ARBA" id="ARBA00007756"/>
    </source>
</evidence>
<keyword evidence="8 13" id="KW-0067">ATP-binding</keyword>
<dbReference type="Pfam" id="PF04670">
    <property type="entry name" value="Gtr1_RagA"/>
    <property type="match status" value="1"/>
</dbReference>
<dbReference type="EC" id="2.7.11.22" evidence="3"/>
<dbReference type="WBParaSite" id="TCONS_00003947.p1">
    <property type="protein sequence ID" value="TCONS_00003947.p1"/>
    <property type="gene ID" value="XLOC_000735"/>
</dbReference>
<keyword evidence="15" id="KW-1185">Reference proteome</keyword>
<dbReference type="Pfam" id="PF00069">
    <property type="entry name" value="Pkinase"/>
    <property type="match status" value="1"/>
</dbReference>
<comment type="catalytic activity">
    <reaction evidence="12">
        <text>GTP + H2O = GDP + phosphate + H(+)</text>
        <dbReference type="Rhea" id="RHEA:19669"/>
        <dbReference type="ChEBI" id="CHEBI:15377"/>
        <dbReference type="ChEBI" id="CHEBI:15378"/>
        <dbReference type="ChEBI" id="CHEBI:37565"/>
        <dbReference type="ChEBI" id="CHEBI:43474"/>
        <dbReference type="ChEBI" id="CHEBI:58189"/>
    </reaction>
    <physiologicalReaction direction="left-to-right" evidence="12">
        <dbReference type="Rhea" id="RHEA:19670"/>
    </physiologicalReaction>
</comment>
<evidence type="ECO:0000256" key="9">
    <source>
        <dbReference type="ARBA" id="ARBA00023134"/>
    </source>
</evidence>
<evidence type="ECO:0000256" key="1">
    <source>
        <dbReference type="ARBA" id="ARBA00006485"/>
    </source>
</evidence>
<dbReference type="InterPro" id="IPR027417">
    <property type="entry name" value="P-loop_NTPase"/>
</dbReference>
<dbReference type="FunFam" id="3.30.200.20:FF:000375">
    <property type="entry name" value="Cell division related protein kinase 2"/>
    <property type="match status" value="1"/>
</dbReference>
<dbReference type="InterPro" id="IPR008271">
    <property type="entry name" value="Ser/Thr_kinase_AS"/>
</dbReference>
<dbReference type="SUPFAM" id="SSF52540">
    <property type="entry name" value="P-loop containing nucleoside triphosphate hydrolases"/>
    <property type="match status" value="1"/>
</dbReference>
<dbReference type="GO" id="GO:0005525">
    <property type="term" value="F:GTP binding"/>
    <property type="evidence" value="ECO:0007669"/>
    <property type="project" value="UniProtKB-KW"/>
</dbReference>
<comment type="similarity">
    <text evidence="1">Belongs to the protein kinase superfamily. CMGC Ser/Thr protein kinase family. CDC2/CDKX subfamily.</text>
</comment>
<organism evidence="15 16">
    <name type="scientific">Strongyloides stercoralis</name>
    <name type="common">Threadworm</name>
    <dbReference type="NCBI Taxonomy" id="6248"/>
    <lineage>
        <taxon>Eukaryota</taxon>
        <taxon>Metazoa</taxon>
        <taxon>Ecdysozoa</taxon>
        <taxon>Nematoda</taxon>
        <taxon>Chromadorea</taxon>
        <taxon>Rhabditida</taxon>
        <taxon>Tylenchina</taxon>
        <taxon>Panagrolaimomorpha</taxon>
        <taxon>Strongyloidoidea</taxon>
        <taxon>Strongyloididae</taxon>
        <taxon>Strongyloides</taxon>
    </lineage>
</organism>
<dbReference type="SMART" id="SM00220">
    <property type="entry name" value="S_TKc"/>
    <property type="match status" value="1"/>
</dbReference>
<comment type="catalytic activity">
    <reaction evidence="10">
        <text>L-threonyl-[protein] + ATP = O-phospho-L-threonyl-[protein] + ADP + H(+)</text>
        <dbReference type="Rhea" id="RHEA:46608"/>
        <dbReference type="Rhea" id="RHEA-COMP:11060"/>
        <dbReference type="Rhea" id="RHEA-COMP:11605"/>
        <dbReference type="ChEBI" id="CHEBI:15378"/>
        <dbReference type="ChEBI" id="CHEBI:30013"/>
        <dbReference type="ChEBI" id="CHEBI:30616"/>
        <dbReference type="ChEBI" id="CHEBI:61977"/>
        <dbReference type="ChEBI" id="CHEBI:456216"/>
        <dbReference type="EC" id="2.7.11.22"/>
    </reaction>
</comment>
<dbReference type="InterPro" id="IPR006762">
    <property type="entry name" value="Gtr1_RagA"/>
</dbReference>
<dbReference type="InterPro" id="IPR000719">
    <property type="entry name" value="Prot_kinase_dom"/>
</dbReference>
<protein>
    <recommendedName>
        <fullName evidence="3">cyclin-dependent kinase</fullName>
        <ecNumber evidence="3">2.7.11.22</ecNumber>
    </recommendedName>
</protein>
<dbReference type="InterPro" id="IPR050108">
    <property type="entry name" value="CDK"/>
</dbReference>
<evidence type="ECO:0000256" key="11">
    <source>
        <dbReference type="ARBA" id="ARBA00048367"/>
    </source>
</evidence>
<dbReference type="AlphaFoldDB" id="A0AAF5D038"/>
<feature type="binding site" evidence="13">
    <location>
        <position position="31"/>
    </location>
    <ligand>
        <name>ATP</name>
        <dbReference type="ChEBI" id="CHEBI:30616"/>
    </ligand>
</feature>
<evidence type="ECO:0000313" key="16">
    <source>
        <dbReference type="WBParaSite" id="TCONS_00003947.p1"/>
    </source>
</evidence>
<dbReference type="GO" id="GO:0000307">
    <property type="term" value="C:cyclin-dependent protein kinase holoenzyme complex"/>
    <property type="evidence" value="ECO:0007669"/>
    <property type="project" value="TreeGrafter"/>
</dbReference>
<keyword evidence="7" id="KW-0418">Kinase</keyword>
<evidence type="ECO:0000256" key="8">
    <source>
        <dbReference type="ARBA" id="ARBA00022840"/>
    </source>
</evidence>
<comment type="similarity">
    <text evidence="2">Belongs to the GTR/RAG GTP-binding protein family.</text>
</comment>
<dbReference type="PANTHER" id="PTHR24056">
    <property type="entry name" value="CELL DIVISION PROTEIN KINASE"/>
    <property type="match status" value="1"/>
</dbReference>
<dbReference type="GO" id="GO:0004693">
    <property type="term" value="F:cyclin-dependent protein serine/threonine kinase activity"/>
    <property type="evidence" value="ECO:0007669"/>
    <property type="project" value="UniProtKB-EC"/>
</dbReference>
<evidence type="ECO:0000256" key="5">
    <source>
        <dbReference type="ARBA" id="ARBA00022679"/>
    </source>
</evidence>
<dbReference type="GO" id="GO:0010468">
    <property type="term" value="P:regulation of gene expression"/>
    <property type="evidence" value="ECO:0007669"/>
    <property type="project" value="TreeGrafter"/>
</dbReference>
<evidence type="ECO:0000256" key="4">
    <source>
        <dbReference type="ARBA" id="ARBA00022527"/>
    </source>
</evidence>
<dbReference type="Gene3D" id="1.10.510.10">
    <property type="entry name" value="Transferase(Phosphotransferase) domain 1"/>
    <property type="match status" value="1"/>
</dbReference>
<dbReference type="InterPro" id="IPR011009">
    <property type="entry name" value="Kinase-like_dom_sf"/>
</dbReference>
<comment type="catalytic activity">
    <reaction evidence="11">
        <text>L-seryl-[protein] + ATP = O-phospho-L-seryl-[protein] + ADP + H(+)</text>
        <dbReference type="Rhea" id="RHEA:17989"/>
        <dbReference type="Rhea" id="RHEA-COMP:9863"/>
        <dbReference type="Rhea" id="RHEA-COMP:11604"/>
        <dbReference type="ChEBI" id="CHEBI:15378"/>
        <dbReference type="ChEBI" id="CHEBI:29999"/>
        <dbReference type="ChEBI" id="CHEBI:30616"/>
        <dbReference type="ChEBI" id="CHEBI:83421"/>
        <dbReference type="ChEBI" id="CHEBI:456216"/>
        <dbReference type="EC" id="2.7.11.22"/>
    </reaction>
</comment>
<evidence type="ECO:0000259" key="14">
    <source>
        <dbReference type="PROSITE" id="PS50011"/>
    </source>
</evidence>
<keyword evidence="9" id="KW-0342">GTP-binding</keyword>
<dbReference type="GO" id="GO:0007165">
    <property type="term" value="P:signal transduction"/>
    <property type="evidence" value="ECO:0007669"/>
    <property type="project" value="TreeGrafter"/>
</dbReference>
<dbReference type="Proteomes" id="UP000035681">
    <property type="component" value="Unplaced"/>
</dbReference>
<dbReference type="PROSITE" id="PS50011">
    <property type="entry name" value="PROTEIN_KINASE_DOM"/>
    <property type="match status" value="1"/>
</dbReference>
<dbReference type="FunFam" id="1.10.510.10:FF:000574">
    <property type="entry name" value="Cell division related protein kinase 2"/>
    <property type="match status" value="1"/>
</dbReference>
<dbReference type="GO" id="GO:0010389">
    <property type="term" value="P:regulation of G2/M transition of mitotic cell cycle"/>
    <property type="evidence" value="ECO:0007669"/>
    <property type="project" value="TreeGrafter"/>
</dbReference>
<dbReference type="GO" id="GO:0005524">
    <property type="term" value="F:ATP binding"/>
    <property type="evidence" value="ECO:0007669"/>
    <property type="project" value="UniProtKB-UniRule"/>
</dbReference>
<dbReference type="PROSITE" id="PS00107">
    <property type="entry name" value="PROTEIN_KINASE_ATP"/>
    <property type="match status" value="1"/>
</dbReference>
<feature type="domain" description="Protein kinase" evidence="14">
    <location>
        <begin position="2"/>
        <end position="284"/>
    </location>
</feature>
<evidence type="ECO:0000313" key="15">
    <source>
        <dbReference type="Proteomes" id="UP000035681"/>
    </source>
</evidence>
<keyword evidence="4" id="KW-0723">Serine/threonine-protein kinase</keyword>
<dbReference type="Gene3D" id="3.30.450.190">
    <property type="match status" value="1"/>
</dbReference>